<dbReference type="EMBL" id="HACM01006854">
    <property type="protein sequence ID" value="CRZ07296.1"/>
    <property type="molecule type" value="Transcribed_RNA"/>
</dbReference>
<organism evidence="1">
    <name type="scientific">Spongospora subterranea</name>
    <dbReference type="NCBI Taxonomy" id="70186"/>
    <lineage>
        <taxon>Eukaryota</taxon>
        <taxon>Sar</taxon>
        <taxon>Rhizaria</taxon>
        <taxon>Endomyxa</taxon>
        <taxon>Phytomyxea</taxon>
        <taxon>Plasmodiophorida</taxon>
        <taxon>Plasmodiophoridae</taxon>
        <taxon>Spongospora</taxon>
    </lineage>
</organism>
<proteinExistence type="predicted"/>
<dbReference type="EMBL" id="HACM01006828">
    <property type="protein sequence ID" value="CRZ07270.1"/>
    <property type="molecule type" value="Transcribed_RNA"/>
</dbReference>
<dbReference type="EMBL" id="HACM01006826">
    <property type="protein sequence ID" value="CRZ07268.1"/>
    <property type="molecule type" value="Transcribed_RNA"/>
</dbReference>
<dbReference type="EMBL" id="HACM01006842">
    <property type="protein sequence ID" value="CRZ07284.1"/>
    <property type="molecule type" value="Transcribed_RNA"/>
</dbReference>
<sequence>MVNLDLFHVAVRVIQTFEERWSWFWRTMLKFATDAFLRISRLIDGSDGVRTDHRRKDELPRAMIMENDALCTGTSLSGFQAMARAVKTMSYRFHFMIGKFFQAQEEHASAVL</sequence>
<protein>
    <submittedName>
        <fullName evidence="1">Uncharacterized protein</fullName>
    </submittedName>
</protein>
<reference evidence="1" key="1">
    <citation type="submission" date="2015-04" db="EMBL/GenBank/DDBJ databases">
        <title>The genome sequence of the plant pathogenic Rhizarian Plasmodiophora brassicae reveals insights in its biotrophic life cycle and the origin of chitin synthesis.</title>
        <authorList>
            <person name="Schwelm A."/>
            <person name="Fogelqvist J."/>
            <person name="Knaust A."/>
            <person name="Julke S."/>
            <person name="Lilja T."/>
            <person name="Dhandapani V."/>
            <person name="Bonilla-Rosso G."/>
            <person name="Karlsson M."/>
            <person name="Shevchenko A."/>
            <person name="Choi S.R."/>
            <person name="Kim H.G."/>
            <person name="Park J.Y."/>
            <person name="Lim Y.P."/>
            <person name="Ludwig-Muller J."/>
            <person name="Dixelius C."/>
        </authorList>
    </citation>
    <scope>NUCLEOTIDE SEQUENCE</scope>
    <source>
        <tissue evidence="1">Potato root galls</tissue>
    </source>
</reference>
<dbReference type="EMBL" id="HACM01006823">
    <property type="protein sequence ID" value="CRZ07265.1"/>
    <property type="molecule type" value="Transcribed_RNA"/>
</dbReference>
<dbReference type="EMBL" id="HACM01006851">
    <property type="protein sequence ID" value="CRZ07293.1"/>
    <property type="molecule type" value="Transcribed_RNA"/>
</dbReference>
<dbReference type="EMBL" id="HACM01006835">
    <property type="protein sequence ID" value="CRZ07277.1"/>
    <property type="molecule type" value="Transcribed_RNA"/>
</dbReference>
<accession>A0A0H5RF53</accession>
<dbReference type="EMBL" id="HACM01006846">
    <property type="protein sequence ID" value="CRZ07288.1"/>
    <property type="molecule type" value="Transcribed_RNA"/>
</dbReference>
<dbReference type="AlphaFoldDB" id="A0A0H5RF53"/>
<dbReference type="EMBL" id="HACM01006813">
    <property type="protein sequence ID" value="CRZ07255.1"/>
    <property type="molecule type" value="Transcribed_RNA"/>
</dbReference>
<evidence type="ECO:0000313" key="1">
    <source>
        <dbReference type="EMBL" id="CRZ07264.1"/>
    </source>
</evidence>
<name>A0A0H5RF53_9EUKA</name>
<dbReference type="EMBL" id="HACM01006812">
    <property type="protein sequence ID" value="CRZ07254.1"/>
    <property type="molecule type" value="Transcribed_RNA"/>
</dbReference>
<dbReference type="EMBL" id="HACM01006827">
    <property type="protein sequence ID" value="CRZ07269.1"/>
    <property type="molecule type" value="Transcribed_RNA"/>
</dbReference>
<dbReference type="EMBL" id="HACM01006822">
    <property type="protein sequence ID" value="CRZ07264.1"/>
    <property type="molecule type" value="Transcribed_RNA"/>
</dbReference>
<dbReference type="EMBL" id="HACM01006818">
    <property type="protein sequence ID" value="CRZ07260.1"/>
    <property type="molecule type" value="Transcribed_RNA"/>
</dbReference>
<dbReference type="EMBL" id="HACM01006859">
    <property type="protein sequence ID" value="CRZ07301.1"/>
    <property type="molecule type" value="Transcribed_RNA"/>
</dbReference>